<accession>A0A7G9RZ84</accession>
<proteinExistence type="predicted"/>
<protein>
    <submittedName>
        <fullName evidence="2">PadR family transcriptional regulator</fullName>
    </submittedName>
</protein>
<gene>
    <name evidence="2" type="ORF">H9L01_00600</name>
</gene>
<dbReference type="Gene3D" id="1.10.10.10">
    <property type="entry name" value="Winged helix-like DNA-binding domain superfamily/Winged helix DNA-binding domain"/>
    <property type="match status" value="1"/>
</dbReference>
<dbReference type="Proteomes" id="UP000515928">
    <property type="component" value="Chromosome"/>
</dbReference>
<keyword evidence="3" id="KW-1185">Reference proteome</keyword>
<evidence type="ECO:0000259" key="1">
    <source>
        <dbReference type="Pfam" id="PF03551"/>
    </source>
</evidence>
<sequence length="166" mass="19730">MIQLLILGLLLKYPNTHGYELMKIMDQRHYKYIVQYTKGSLYYNLQKMNEKGFLSGTLDSNDPEITYFSVTPKGEQLFSELMDKYGNISEYVNLSFYTPMLFNELIPEEHYHSYINSQISQIESKIVNLNHALEDVNTLDPKFRLMLENSREHHKVNLKWFKSLLY</sequence>
<dbReference type="InterPro" id="IPR005149">
    <property type="entry name" value="Tscrpt_reg_PadR_N"/>
</dbReference>
<evidence type="ECO:0000313" key="3">
    <source>
        <dbReference type="Proteomes" id="UP000515928"/>
    </source>
</evidence>
<dbReference type="InterPro" id="IPR036390">
    <property type="entry name" value="WH_DNA-bd_sf"/>
</dbReference>
<dbReference type="SUPFAM" id="SSF46785">
    <property type="entry name" value="Winged helix' DNA-binding domain"/>
    <property type="match status" value="1"/>
</dbReference>
<dbReference type="PANTHER" id="PTHR33169:SF14">
    <property type="entry name" value="TRANSCRIPTIONAL REGULATOR RV3488"/>
    <property type="match status" value="1"/>
</dbReference>
<organism evidence="2 3">
    <name type="scientific">Erysipelothrix inopinata</name>
    <dbReference type="NCBI Taxonomy" id="225084"/>
    <lineage>
        <taxon>Bacteria</taxon>
        <taxon>Bacillati</taxon>
        <taxon>Bacillota</taxon>
        <taxon>Erysipelotrichia</taxon>
        <taxon>Erysipelotrichales</taxon>
        <taxon>Erysipelotrichaceae</taxon>
        <taxon>Erysipelothrix</taxon>
    </lineage>
</organism>
<dbReference type="EMBL" id="CP060715">
    <property type="protein sequence ID" value="QNN60909.1"/>
    <property type="molecule type" value="Genomic_DNA"/>
</dbReference>
<evidence type="ECO:0000313" key="2">
    <source>
        <dbReference type="EMBL" id="QNN60909.1"/>
    </source>
</evidence>
<dbReference type="RefSeq" id="WP_187534029.1">
    <property type="nucleotide sequence ID" value="NZ_CBCSHU010000009.1"/>
</dbReference>
<dbReference type="InterPro" id="IPR036388">
    <property type="entry name" value="WH-like_DNA-bd_sf"/>
</dbReference>
<name>A0A7G9RZ84_9FIRM</name>
<feature type="domain" description="Transcription regulator PadR N-terminal" evidence="1">
    <location>
        <begin position="6"/>
        <end position="78"/>
    </location>
</feature>
<dbReference type="AlphaFoldDB" id="A0A7G9RZ84"/>
<dbReference type="Pfam" id="PF03551">
    <property type="entry name" value="PadR"/>
    <property type="match status" value="1"/>
</dbReference>
<dbReference type="KEGG" id="eio:H9L01_00600"/>
<dbReference type="PANTHER" id="PTHR33169">
    <property type="entry name" value="PADR-FAMILY TRANSCRIPTIONAL REGULATOR"/>
    <property type="match status" value="1"/>
</dbReference>
<dbReference type="InterPro" id="IPR052509">
    <property type="entry name" value="Metal_resp_DNA-bind_regulator"/>
</dbReference>
<reference evidence="2 3" key="1">
    <citation type="submission" date="2020-08" db="EMBL/GenBank/DDBJ databases">
        <title>Genome sequence of Erysipelothrix inopinata DSM 15511T.</title>
        <authorList>
            <person name="Hyun D.-W."/>
            <person name="Bae J.-W."/>
        </authorList>
    </citation>
    <scope>NUCLEOTIDE SEQUENCE [LARGE SCALE GENOMIC DNA]</scope>
    <source>
        <strain evidence="2 3">DSM 15511</strain>
    </source>
</reference>